<protein>
    <recommendedName>
        <fullName evidence="1">Thiamine phosphate synthase/TenI domain-containing protein</fullName>
    </recommendedName>
</protein>
<dbReference type="SUPFAM" id="SSF51391">
    <property type="entry name" value="Thiamin phosphate synthase"/>
    <property type="match status" value="1"/>
</dbReference>
<dbReference type="InterPro" id="IPR036206">
    <property type="entry name" value="ThiamineP_synth_sf"/>
</dbReference>
<proteinExistence type="predicted"/>
<evidence type="ECO:0000259" key="1">
    <source>
        <dbReference type="Pfam" id="PF02581"/>
    </source>
</evidence>
<dbReference type="RefSeq" id="WP_069442225.1">
    <property type="nucleotide sequence ID" value="NZ_LPWF01000028.1"/>
</dbReference>
<dbReference type="STRING" id="1774969.AUC69_14030"/>
<evidence type="ECO:0000313" key="3">
    <source>
        <dbReference type="Proteomes" id="UP000094472"/>
    </source>
</evidence>
<dbReference type="InterPro" id="IPR022998">
    <property type="entry name" value="ThiamineP_synth_TenI"/>
</dbReference>
<comment type="caution">
    <text evidence="2">The sequence shown here is derived from an EMBL/GenBank/DDBJ whole genome shotgun (WGS) entry which is preliminary data.</text>
</comment>
<gene>
    <name evidence="2" type="ORF">AUC69_14030</name>
</gene>
<keyword evidence="3" id="KW-1185">Reference proteome</keyword>
<dbReference type="CDD" id="cd00564">
    <property type="entry name" value="TMP_TenI"/>
    <property type="match status" value="1"/>
</dbReference>
<dbReference type="AlphaFoldDB" id="A0A1E3VTV3"/>
<dbReference type="Gene3D" id="3.20.20.70">
    <property type="entry name" value="Aldolase class I"/>
    <property type="match status" value="1"/>
</dbReference>
<dbReference type="InterPro" id="IPR013785">
    <property type="entry name" value="Aldolase_TIM"/>
</dbReference>
<sequence length="191" mass="20084">MTAKLETQLAQAMANTSTACVLLCHDDQPSDDLEADRVIDLVQAAGIACLIDGDIAMAERLGADGVHLAADTDVYAAARARLGESANIGVACGPNRDEAMRLAELGADYVAFAAESTEADAVDQCAELMSWWSEIFVVPCIAWNVDDPELAARFAALGADFVAPSKAIWQDDRAAQLADIDSAIGRVRSAA</sequence>
<feature type="domain" description="Thiamine phosphate synthase/TenI" evidence="1">
    <location>
        <begin position="8"/>
        <end position="168"/>
    </location>
</feature>
<evidence type="ECO:0000313" key="2">
    <source>
        <dbReference type="EMBL" id="ODR96711.1"/>
    </source>
</evidence>
<dbReference type="EMBL" id="LPWF01000028">
    <property type="protein sequence ID" value="ODR96711.1"/>
    <property type="molecule type" value="Genomic_DNA"/>
</dbReference>
<organism evidence="2 3">
    <name type="scientific">Methyloceanibacter superfactus</name>
    <dbReference type="NCBI Taxonomy" id="1774969"/>
    <lineage>
        <taxon>Bacteria</taxon>
        <taxon>Pseudomonadati</taxon>
        <taxon>Pseudomonadota</taxon>
        <taxon>Alphaproteobacteria</taxon>
        <taxon>Hyphomicrobiales</taxon>
        <taxon>Hyphomicrobiaceae</taxon>
        <taxon>Methyloceanibacter</taxon>
    </lineage>
</organism>
<dbReference type="Pfam" id="PF02581">
    <property type="entry name" value="TMP-TENI"/>
    <property type="match status" value="1"/>
</dbReference>
<accession>A0A1E3VTV3</accession>
<name>A0A1E3VTV3_9HYPH</name>
<dbReference type="OrthoDB" id="7159061at2"/>
<dbReference type="GO" id="GO:0009228">
    <property type="term" value="P:thiamine biosynthetic process"/>
    <property type="evidence" value="ECO:0007669"/>
    <property type="project" value="UniProtKB-KW"/>
</dbReference>
<dbReference type="Proteomes" id="UP000094472">
    <property type="component" value="Unassembled WGS sequence"/>
</dbReference>
<dbReference type="PROSITE" id="PS51257">
    <property type="entry name" value="PROKAR_LIPOPROTEIN"/>
    <property type="match status" value="1"/>
</dbReference>
<reference evidence="2 3" key="1">
    <citation type="journal article" date="2016" name="Environ. Microbiol.">
        <title>New Methyloceanibacter diversity from North Sea sediments includes methanotroph containing solely the soluble methane monooxygenase.</title>
        <authorList>
            <person name="Vekeman B."/>
            <person name="Kerckhof F.M."/>
            <person name="Cremers G."/>
            <person name="de Vos P."/>
            <person name="Vandamme P."/>
            <person name="Boon N."/>
            <person name="Op den Camp H.J."/>
            <person name="Heylen K."/>
        </authorList>
    </citation>
    <scope>NUCLEOTIDE SEQUENCE [LARGE SCALE GENOMIC DNA]</scope>
    <source>
        <strain evidence="2 3">R-67175</strain>
    </source>
</reference>